<reference evidence="1" key="1">
    <citation type="journal article" date="2013" name="BMC Genomics">
        <title>Unscrambling butterfly oogenesis.</title>
        <authorList>
            <person name="Carter J.M."/>
            <person name="Baker S.C."/>
            <person name="Pink R."/>
            <person name="Carter D.R."/>
            <person name="Collins A."/>
            <person name="Tomlin J."/>
            <person name="Gibbs M."/>
            <person name="Breuker C.J."/>
        </authorList>
    </citation>
    <scope>NUCLEOTIDE SEQUENCE</scope>
    <source>
        <tissue evidence="1">Ovary</tissue>
    </source>
</reference>
<name>S4P0C0_9NEOP</name>
<dbReference type="AlphaFoldDB" id="S4P0C0"/>
<accession>S4P0C0</accession>
<reference evidence="1" key="2">
    <citation type="submission" date="2013-05" db="EMBL/GenBank/DDBJ databases">
        <authorList>
            <person name="Carter J.-M."/>
            <person name="Baker S.C."/>
            <person name="Pink R."/>
            <person name="Carter D.R.F."/>
            <person name="Collins A."/>
            <person name="Tomlin J."/>
            <person name="Gibbs M."/>
            <person name="Breuker C.J."/>
        </authorList>
    </citation>
    <scope>NUCLEOTIDE SEQUENCE</scope>
    <source>
        <tissue evidence="1">Ovary</tissue>
    </source>
</reference>
<protein>
    <submittedName>
        <fullName evidence="1">Uncharacterized protein</fullName>
    </submittedName>
</protein>
<dbReference type="EMBL" id="GAIX01013015">
    <property type="protein sequence ID" value="JAA79545.1"/>
    <property type="molecule type" value="Transcribed_RNA"/>
</dbReference>
<organism evidence="1">
    <name type="scientific">Pararge aegeria</name>
    <name type="common">speckled wood butterfly</name>
    <dbReference type="NCBI Taxonomy" id="116150"/>
    <lineage>
        <taxon>Eukaryota</taxon>
        <taxon>Metazoa</taxon>
        <taxon>Ecdysozoa</taxon>
        <taxon>Arthropoda</taxon>
        <taxon>Hexapoda</taxon>
        <taxon>Insecta</taxon>
        <taxon>Pterygota</taxon>
        <taxon>Neoptera</taxon>
        <taxon>Endopterygota</taxon>
        <taxon>Lepidoptera</taxon>
        <taxon>Glossata</taxon>
        <taxon>Ditrysia</taxon>
        <taxon>Papilionoidea</taxon>
        <taxon>Nymphalidae</taxon>
        <taxon>Satyrinae</taxon>
        <taxon>Satyrini</taxon>
        <taxon>Parargina</taxon>
        <taxon>Pararge</taxon>
    </lineage>
</organism>
<feature type="non-terminal residue" evidence="1">
    <location>
        <position position="88"/>
    </location>
</feature>
<proteinExistence type="predicted"/>
<evidence type="ECO:0000313" key="1">
    <source>
        <dbReference type="EMBL" id="JAA79545.1"/>
    </source>
</evidence>
<sequence length="88" mass="9941">MVLLSWHTAFTKHMFLHFWAFLHMNQNVSKNSSTFVMLMSGVIKFHLNKASTLKTTLFDLLLSSSFAFLTLRCAKSAKVNSGLNISTV</sequence>